<protein>
    <recommendedName>
        <fullName evidence="1">SnoaL-like domain-containing protein</fullName>
    </recommendedName>
</protein>
<proteinExistence type="predicted"/>
<dbReference type="InterPro" id="IPR037401">
    <property type="entry name" value="SnoaL-like"/>
</dbReference>
<gene>
    <name evidence="2" type="ORF">D6C91_04107</name>
</gene>
<evidence type="ECO:0000313" key="2">
    <source>
        <dbReference type="EMBL" id="THZ22188.1"/>
    </source>
</evidence>
<reference evidence="2 3" key="1">
    <citation type="submission" date="2018-10" db="EMBL/GenBank/DDBJ databases">
        <title>Fifty Aureobasidium pullulans genomes reveal a recombining polyextremotolerant generalist.</title>
        <authorList>
            <person name="Gostincar C."/>
            <person name="Turk M."/>
            <person name="Zajc J."/>
            <person name="Gunde-Cimerman N."/>
        </authorList>
    </citation>
    <scope>NUCLEOTIDE SEQUENCE [LARGE SCALE GENOMIC DNA]</scope>
    <source>
        <strain evidence="2 3">EXF-3863</strain>
    </source>
</reference>
<accession>A0A4S9TCZ8</accession>
<organism evidence="2 3">
    <name type="scientific">Aureobasidium pullulans</name>
    <name type="common">Black yeast</name>
    <name type="synonym">Pullularia pullulans</name>
    <dbReference type="NCBI Taxonomy" id="5580"/>
    <lineage>
        <taxon>Eukaryota</taxon>
        <taxon>Fungi</taxon>
        <taxon>Dikarya</taxon>
        <taxon>Ascomycota</taxon>
        <taxon>Pezizomycotina</taxon>
        <taxon>Dothideomycetes</taxon>
        <taxon>Dothideomycetidae</taxon>
        <taxon>Dothideales</taxon>
        <taxon>Saccotheciaceae</taxon>
        <taxon>Aureobasidium</taxon>
    </lineage>
</organism>
<evidence type="ECO:0000313" key="3">
    <source>
        <dbReference type="Proteomes" id="UP000308005"/>
    </source>
</evidence>
<comment type="caution">
    <text evidence="2">The sequence shown here is derived from an EMBL/GenBank/DDBJ whole genome shotgun (WGS) entry which is preliminary data.</text>
</comment>
<dbReference type="InterPro" id="IPR032710">
    <property type="entry name" value="NTF2-like_dom_sf"/>
</dbReference>
<sequence>MVLMLPTLMATTVTRHNETSEAYGALSDQDQITTLLRTYGAVLSTRSLPSVLNLYTTDGVLMAPNFAPSVGQEALKKSYERIFSTIKLDIQFTIDEIVVMDDKWAFARTTAEGTKYWIEKGTQESHHNQEIFVCRKDEGEWKIARYCFSSMKRL</sequence>
<dbReference type="EMBL" id="QZBM01000144">
    <property type="protein sequence ID" value="THZ22188.1"/>
    <property type="molecule type" value="Genomic_DNA"/>
</dbReference>
<dbReference type="Proteomes" id="UP000308005">
    <property type="component" value="Unassembled WGS sequence"/>
</dbReference>
<dbReference type="NCBIfam" id="TIGR02246">
    <property type="entry name" value="SgcJ/EcaC family oxidoreductase"/>
    <property type="match status" value="1"/>
</dbReference>
<dbReference type="InterPro" id="IPR011944">
    <property type="entry name" value="Steroid_delta5-4_isomerase"/>
</dbReference>
<dbReference type="Gene3D" id="3.10.450.50">
    <property type="match status" value="1"/>
</dbReference>
<dbReference type="SUPFAM" id="SSF54427">
    <property type="entry name" value="NTF2-like"/>
    <property type="match status" value="1"/>
</dbReference>
<name>A0A4S9TCZ8_AURPU</name>
<feature type="domain" description="SnoaL-like" evidence="1">
    <location>
        <begin position="38"/>
        <end position="141"/>
    </location>
</feature>
<dbReference type="Pfam" id="PF12680">
    <property type="entry name" value="SnoaL_2"/>
    <property type="match status" value="1"/>
</dbReference>
<evidence type="ECO:0000259" key="1">
    <source>
        <dbReference type="Pfam" id="PF12680"/>
    </source>
</evidence>
<dbReference type="AlphaFoldDB" id="A0A4S9TCZ8"/>